<sequence length="81" mass="9076">MMIFKGYESEECCFTITNDIIQTNDSTSTSTFVQPYHARGVEAPTNPILEDQWTFFANGPVKKGGVKLWNPAVRSFKAALE</sequence>
<reference evidence="1 2" key="1">
    <citation type="journal article" date="2024" name="G3 (Bethesda)">
        <title>Genome assembly of Hibiscus sabdariffa L. provides insights into metabolisms of medicinal natural products.</title>
        <authorList>
            <person name="Kim T."/>
        </authorList>
    </citation>
    <scope>NUCLEOTIDE SEQUENCE [LARGE SCALE GENOMIC DNA]</scope>
    <source>
        <strain evidence="1">TK-2024</strain>
        <tissue evidence="1">Old leaves</tissue>
    </source>
</reference>
<evidence type="ECO:0000313" key="2">
    <source>
        <dbReference type="Proteomes" id="UP001472677"/>
    </source>
</evidence>
<keyword evidence="2" id="KW-1185">Reference proteome</keyword>
<comment type="caution">
    <text evidence="1">The sequence shown here is derived from an EMBL/GenBank/DDBJ whole genome shotgun (WGS) entry which is preliminary data.</text>
</comment>
<dbReference type="EMBL" id="JBBPBM010000328">
    <property type="protein sequence ID" value="KAK8497144.1"/>
    <property type="molecule type" value="Genomic_DNA"/>
</dbReference>
<protein>
    <submittedName>
        <fullName evidence="1">Uncharacterized protein</fullName>
    </submittedName>
</protein>
<organism evidence="1 2">
    <name type="scientific">Hibiscus sabdariffa</name>
    <name type="common">roselle</name>
    <dbReference type="NCBI Taxonomy" id="183260"/>
    <lineage>
        <taxon>Eukaryota</taxon>
        <taxon>Viridiplantae</taxon>
        <taxon>Streptophyta</taxon>
        <taxon>Embryophyta</taxon>
        <taxon>Tracheophyta</taxon>
        <taxon>Spermatophyta</taxon>
        <taxon>Magnoliopsida</taxon>
        <taxon>eudicotyledons</taxon>
        <taxon>Gunneridae</taxon>
        <taxon>Pentapetalae</taxon>
        <taxon>rosids</taxon>
        <taxon>malvids</taxon>
        <taxon>Malvales</taxon>
        <taxon>Malvaceae</taxon>
        <taxon>Malvoideae</taxon>
        <taxon>Hibiscus</taxon>
    </lineage>
</organism>
<accession>A0ABR2ASS2</accession>
<name>A0ABR2ASS2_9ROSI</name>
<evidence type="ECO:0000313" key="1">
    <source>
        <dbReference type="EMBL" id="KAK8497144.1"/>
    </source>
</evidence>
<dbReference type="Proteomes" id="UP001472677">
    <property type="component" value="Unassembled WGS sequence"/>
</dbReference>
<proteinExistence type="predicted"/>
<gene>
    <name evidence="1" type="ORF">V6N12_046730</name>
</gene>